<organism evidence="2 3">
    <name type="scientific">Jaapia argillacea MUCL 33604</name>
    <dbReference type="NCBI Taxonomy" id="933084"/>
    <lineage>
        <taxon>Eukaryota</taxon>
        <taxon>Fungi</taxon>
        <taxon>Dikarya</taxon>
        <taxon>Basidiomycota</taxon>
        <taxon>Agaricomycotina</taxon>
        <taxon>Agaricomycetes</taxon>
        <taxon>Agaricomycetidae</taxon>
        <taxon>Jaapiales</taxon>
        <taxon>Jaapiaceae</taxon>
        <taxon>Jaapia</taxon>
    </lineage>
</organism>
<feature type="non-terminal residue" evidence="2">
    <location>
        <position position="81"/>
    </location>
</feature>
<feature type="compositionally biased region" description="Basic residues" evidence="1">
    <location>
        <begin position="59"/>
        <end position="81"/>
    </location>
</feature>
<dbReference type="Proteomes" id="UP000027265">
    <property type="component" value="Unassembled WGS sequence"/>
</dbReference>
<feature type="region of interest" description="Disordered" evidence="1">
    <location>
        <begin position="44"/>
        <end position="81"/>
    </location>
</feature>
<name>A0A067P7R1_9AGAM</name>
<evidence type="ECO:0000313" key="3">
    <source>
        <dbReference type="Proteomes" id="UP000027265"/>
    </source>
</evidence>
<sequence>MKMEDILGTKKGIEALTDFLQASGALRRPDCREGRYWPRYTMQEARRKKARKATERERERRRRRRKGRVRAQMRVVIGRRS</sequence>
<evidence type="ECO:0000256" key="1">
    <source>
        <dbReference type="SAM" id="MobiDB-lite"/>
    </source>
</evidence>
<reference evidence="3" key="1">
    <citation type="journal article" date="2014" name="Proc. Natl. Acad. Sci. U.S.A.">
        <title>Extensive sampling of basidiomycete genomes demonstrates inadequacy of the white-rot/brown-rot paradigm for wood decay fungi.</title>
        <authorList>
            <person name="Riley R."/>
            <person name="Salamov A.A."/>
            <person name="Brown D.W."/>
            <person name="Nagy L.G."/>
            <person name="Floudas D."/>
            <person name="Held B.W."/>
            <person name="Levasseur A."/>
            <person name="Lombard V."/>
            <person name="Morin E."/>
            <person name="Otillar R."/>
            <person name="Lindquist E.A."/>
            <person name="Sun H."/>
            <person name="LaButti K.M."/>
            <person name="Schmutz J."/>
            <person name="Jabbour D."/>
            <person name="Luo H."/>
            <person name="Baker S.E."/>
            <person name="Pisabarro A.G."/>
            <person name="Walton J.D."/>
            <person name="Blanchette R.A."/>
            <person name="Henrissat B."/>
            <person name="Martin F."/>
            <person name="Cullen D."/>
            <person name="Hibbett D.S."/>
            <person name="Grigoriev I.V."/>
        </authorList>
    </citation>
    <scope>NUCLEOTIDE SEQUENCE [LARGE SCALE GENOMIC DNA]</scope>
    <source>
        <strain evidence="3">MUCL 33604</strain>
    </source>
</reference>
<dbReference type="EMBL" id="KL197755">
    <property type="protein sequence ID" value="KDQ50819.1"/>
    <property type="molecule type" value="Genomic_DNA"/>
</dbReference>
<gene>
    <name evidence="2" type="ORF">JAAARDRAFT_41753</name>
</gene>
<accession>A0A067P7R1</accession>
<keyword evidence="3" id="KW-1185">Reference proteome</keyword>
<dbReference type="InParanoid" id="A0A067P7R1"/>
<protein>
    <submittedName>
        <fullName evidence="2">Uncharacterized protein</fullName>
    </submittedName>
</protein>
<evidence type="ECO:0000313" key="2">
    <source>
        <dbReference type="EMBL" id="KDQ50819.1"/>
    </source>
</evidence>
<proteinExistence type="predicted"/>
<dbReference type="AlphaFoldDB" id="A0A067P7R1"/>
<dbReference type="HOGENOM" id="CLU_2580284_0_0_1"/>